<dbReference type="EMBL" id="MGDT01000002">
    <property type="protein sequence ID" value="OGL67292.1"/>
    <property type="molecule type" value="Genomic_DNA"/>
</dbReference>
<dbReference type="AlphaFoldDB" id="A0A1F7TMU4"/>
<dbReference type="STRING" id="1802385.A2856_01215"/>
<accession>A0A1F7TMU4</accession>
<sequence>MEDKIIQKLIEHEAEHRDIRENMMNKDDGRRMMDLLEGVASMVKDRHEEQSFRAAWLNRLQEASDRHERDIRFMREHLKLA</sequence>
<proteinExistence type="predicted"/>
<dbReference type="Proteomes" id="UP000177885">
    <property type="component" value="Unassembled WGS sequence"/>
</dbReference>
<evidence type="ECO:0000313" key="1">
    <source>
        <dbReference type="EMBL" id="OGL67292.1"/>
    </source>
</evidence>
<reference evidence="1 2" key="1">
    <citation type="journal article" date="2016" name="Nat. Commun.">
        <title>Thousands of microbial genomes shed light on interconnected biogeochemical processes in an aquifer system.</title>
        <authorList>
            <person name="Anantharaman K."/>
            <person name="Brown C.T."/>
            <person name="Hug L.A."/>
            <person name="Sharon I."/>
            <person name="Castelle C.J."/>
            <person name="Probst A.J."/>
            <person name="Thomas B.C."/>
            <person name="Singh A."/>
            <person name="Wilkins M.J."/>
            <person name="Karaoz U."/>
            <person name="Brodie E.L."/>
            <person name="Williams K.H."/>
            <person name="Hubbard S.S."/>
            <person name="Banfield J.F."/>
        </authorList>
    </citation>
    <scope>NUCLEOTIDE SEQUENCE [LARGE SCALE GENOMIC DNA]</scope>
</reference>
<name>A0A1F7TMU4_9BACT</name>
<organism evidence="1 2">
    <name type="scientific">Candidatus Uhrbacteria bacterium RIFCSPHIGHO2_01_FULL_63_20</name>
    <dbReference type="NCBI Taxonomy" id="1802385"/>
    <lineage>
        <taxon>Bacteria</taxon>
        <taxon>Candidatus Uhriibacteriota</taxon>
    </lineage>
</organism>
<evidence type="ECO:0000313" key="2">
    <source>
        <dbReference type="Proteomes" id="UP000177885"/>
    </source>
</evidence>
<gene>
    <name evidence="1" type="ORF">A2856_01215</name>
</gene>
<protein>
    <submittedName>
        <fullName evidence="1">Uncharacterized protein</fullName>
    </submittedName>
</protein>
<comment type="caution">
    <text evidence="1">The sequence shown here is derived from an EMBL/GenBank/DDBJ whole genome shotgun (WGS) entry which is preliminary data.</text>
</comment>